<dbReference type="InterPro" id="IPR007612">
    <property type="entry name" value="LOR"/>
</dbReference>
<reference evidence="2 3" key="1">
    <citation type="submission" date="2019-07" db="EMBL/GenBank/DDBJ databases">
        <title>De Novo Assembly of kiwifruit Actinidia rufa.</title>
        <authorList>
            <person name="Sugita-Konishi S."/>
            <person name="Sato K."/>
            <person name="Mori E."/>
            <person name="Abe Y."/>
            <person name="Kisaki G."/>
            <person name="Hamano K."/>
            <person name="Suezawa K."/>
            <person name="Otani M."/>
            <person name="Fukuda T."/>
            <person name="Manabe T."/>
            <person name="Gomi K."/>
            <person name="Tabuchi M."/>
            <person name="Akimitsu K."/>
            <person name="Kataoka I."/>
        </authorList>
    </citation>
    <scope>NUCLEOTIDE SEQUENCE [LARGE SCALE GENOMIC DNA]</scope>
    <source>
        <strain evidence="3">cv. Fuchu</strain>
    </source>
</reference>
<dbReference type="EMBL" id="BJWL01000002">
    <property type="protein sequence ID" value="GFY82471.1"/>
    <property type="molecule type" value="Genomic_DNA"/>
</dbReference>
<dbReference type="Gene3D" id="2.40.160.200">
    <property type="entry name" value="LURP1-related"/>
    <property type="match status" value="3"/>
</dbReference>
<protein>
    <submittedName>
        <fullName evidence="2">LURP-one-like protein</fullName>
    </submittedName>
</protein>
<dbReference type="AlphaFoldDB" id="A0A7J0E7L1"/>
<evidence type="ECO:0000313" key="3">
    <source>
        <dbReference type="Proteomes" id="UP000585474"/>
    </source>
</evidence>
<evidence type="ECO:0000313" key="2">
    <source>
        <dbReference type="EMBL" id="GFY82471.1"/>
    </source>
</evidence>
<dbReference type="PANTHER" id="PTHR31087">
    <property type="match status" value="1"/>
</dbReference>
<comment type="similarity">
    <text evidence="1">Belongs to the LOR family.</text>
</comment>
<evidence type="ECO:0000256" key="1">
    <source>
        <dbReference type="ARBA" id="ARBA00005437"/>
    </source>
</evidence>
<organism evidence="2 3">
    <name type="scientific">Actinidia rufa</name>
    <dbReference type="NCBI Taxonomy" id="165716"/>
    <lineage>
        <taxon>Eukaryota</taxon>
        <taxon>Viridiplantae</taxon>
        <taxon>Streptophyta</taxon>
        <taxon>Embryophyta</taxon>
        <taxon>Tracheophyta</taxon>
        <taxon>Spermatophyta</taxon>
        <taxon>Magnoliopsida</taxon>
        <taxon>eudicotyledons</taxon>
        <taxon>Gunneridae</taxon>
        <taxon>Pentapetalae</taxon>
        <taxon>asterids</taxon>
        <taxon>Ericales</taxon>
        <taxon>Actinidiaceae</taxon>
        <taxon>Actinidia</taxon>
    </lineage>
</organism>
<dbReference type="InterPro" id="IPR038595">
    <property type="entry name" value="LOR_sf"/>
</dbReference>
<gene>
    <name evidence="2" type="ORF">Acr_02g0007110</name>
</gene>
<keyword evidence="3" id="KW-1185">Reference proteome</keyword>
<dbReference type="Proteomes" id="UP000585474">
    <property type="component" value="Unassembled WGS sequence"/>
</dbReference>
<sequence length="227" mass="25148">MPSPSCPPLVTPLAVIGPQFCAPYPVDLAVVRKLLKITEGNLAVTDVNGNFQIKGKFFSLRDRRVLLDASGNPILTFQQKMHKKHSVQSIVLGKDMFMATMYPNVDYAFIVARGGPQYYLPHPVDLAIVRKVMALTEDKDCTADGNEQHNGGGCDFKADGSWLELSRVIYAGESSTIVAQMHKKHTAESILLGKDWFMVAVYPQIDYAFIDALLVIIDDIKKEDGFN</sequence>
<dbReference type="OrthoDB" id="97518at2759"/>
<name>A0A7J0E7L1_9ERIC</name>
<accession>A0A7J0E7L1</accession>
<dbReference type="InterPro" id="IPR025659">
    <property type="entry name" value="Tubby-like_C"/>
</dbReference>
<comment type="caution">
    <text evidence="2">The sequence shown here is derived from an EMBL/GenBank/DDBJ whole genome shotgun (WGS) entry which is preliminary data.</text>
</comment>
<dbReference type="PANTHER" id="PTHR31087:SF160">
    <property type="entry name" value="PROTEIN LURP-ONE-RELATED 1-RELATED"/>
    <property type="match status" value="1"/>
</dbReference>
<dbReference type="Pfam" id="PF04525">
    <property type="entry name" value="LOR"/>
    <property type="match status" value="2"/>
</dbReference>
<proteinExistence type="inferred from homology"/>
<dbReference type="SUPFAM" id="SSF54518">
    <property type="entry name" value="Tubby C-terminal domain-like"/>
    <property type="match status" value="2"/>
</dbReference>